<dbReference type="EMBL" id="DYWI01000162">
    <property type="protein sequence ID" value="HJF66115.1"/>
    <property type="molecule type" value="Genomic_DNA"/>
</dbReference>
<name>A0A9D2UY54_9ACTN</name>
<comment type="caution">
    <text evidence="1">The sequence shown here is derived from an EMBL/GenBank/DDBJ whole genome shotgun (WGS) entry which is preliminary data.</text>
</comment>
<protein>
    <submittedName>
        <fullName evidence="1">Uncharacterized protein</fullName>
    </submittedName>
</protein>
<evidence type="ECO:0000313" key="1">
    <source>
        <dbReference type="EMBL" id="HJF66115.1"/>
    </source>
</evidence>
<reference evidence="1" key="1">
    <citation type="journal article" date="2021" name="PeerJ">
        <title>Extensive microbial diversity within the chicken gut microbiome revealed by metagenomics and culture.</title>
        <authorList>
            <person name="Gilroy R."/>
            <person name="Ravi A."/>
            <person name="Getino M."/>
            <person name="Pursley I."/>
            <person name="Horton D.L."/>
            <person name="Alikhan N.F."/>
            <person name="Baker D."/>
            <person name="Gharbi K."/>
            <person name="Hall N."/>
            <person name="Watson M."/>
            <person name="Adriaenssens E.M."/>
            <person name="Foster-Nyarko E."/>
            <person name="Jarju S."/>
            <person name="Secka A."/>
            <person name="Antonio M."/>
            <person name="Oren A."/>
            <person name="Chaudhuri R.R."/>
            <person name="La Ragione R."/>
            <person name="Hildebrand F."/>
            <person name="Pallen M.J."/>
        </authorList>
    </citation>
    <scope>NUCLEOTIDE SEQUENCE</scope>
    <source>
        <strain evidence="1">ChiGjej6B6-11269</strain>
    </source>
</reference>
<sequence length="96" mass="10691">MALRKRHAVVLRKGHVVALAQGFCWGLHRAHPNQGDMYCGDGARVFAAGRVLFRGRFCDFPGTIRFFLSNLNGFSSVQEALLEAASMQNLKMPVRN</sequence>
<proteinExistence type="predicted"/>
<gene>
    <name evidence="1" type="ORF">K8U77_08405</name>
</gene>
<accession>A0A9D2UY54</accession>
<organism evidence="1 2">
    <name type="scientific">Slackia equolifaciens</name>
    <dbReference type="NCBI Taxonomy" id="498718"/>
    <lineage>
        <taxon>Bacteria</taxon>
        <taxon>Bacillati</taxon>
        <taxon>Actinomycetota</taxon>
        <taxon>Coriobacteriia</taxon>
        <taxon>Eggerthellales</taxon>
        <taxon>Eggerthellaceae</taxon>
        <taxon>Slackia</taxon>
    </lineage>
</organism>
<evidence type="ECO:0000313" key="2">
    <source>
        <dbReference type="Proteomes" id="UP000786989"/>
    </source>
</evidence>
<reference evidence="1" key="2">
    <citation type="submission" date="2021-09" db="EMBL/GenBank/DDBJ databases">
        <authorList>
            <person name="Gilroy R."/>
        </authorList>
    </citation>
    <scope>NUCLEOTIDE SEQUENCE</scope>
    <source>
        <strain evidence="1">ChiGjej6B6-11269</strain>
    </source>
</reference>
<dbReference type="Proteomes" id="UP000786989">
    <property type="component" value="Unassembled WGS sequence"/>
</dbReference>
<dbReference type="AlphaFoldDB" id="A0A9D2UY54"/>